<dbReference type="RefSeq" id="WP_229880449.1">
    <property type="nucleotide sequence ID" value="NZ_BNAV01000002.1"/>
</dbReference>
<gene>
    <name evidence="5" type="ORF">GCM10017566_17220</name>
</gene>
<reference evidence="5" key="1">
    <citation type="journal article" date="2014" name="Int. J. Syst. Evol. Microbiol.">
        <title>Complete genome sequence of Corynebacterium casei LMG S-19264T (=DSM 44701T), isolated from a smear-ripened cheese.</title>
        <authorList>
            <consortium name="US DOE Joint Genome Institute (JGI-PGF)"/>
            <person name="Walter F."/>
            <person name="Albersmeier A."/>
            <person name="Kalinowski J."/>
            <person name="Ruckert C."/>
        </authorList>
    </citation>
    <scope>NUCLEOTIDE SEQUENCE</scope>
    <source>
        <strain evidence="5">CGMCC 4.7679</strain>
    </source>
</reference>
<evidence type="ECO:0000313" key="5">
    <source>
        <dbReference type="EMBL" id="GHF44750.1"/>
    </source>
</evidence>
<dbReference type="EMBL" id="BNAV01000002">
    <property type="protein sequence ID" value="GHF44750.1"/>
    <property type="molecule type" value="Genomic_DNA"/>
</dbReference>
<evidence type="ECO:0000256" key="4">
    <source>
        <dbReference type="ARBA" id="ARBA00023186"/>
    </source>
</evidence>
<comment type="subcellular location">
    <subcellularLocation>
        <location evidence="1">Cytoplasm</location>
    </subcellularLocation>
</comment>
<organism evidence="5 6">
    <name type="scientific">Amycolatopsis bartoniae</name>
    <dbReference type="NCBI Taxonomy" id="941986"/>
    <lineage>
        <taxon>Bacteria</taxon>
        <taxon>Bacillati</taxon>
        <taxon>Actinomycetota</taxon>
        <taxon>Actinomycetes</taxon>
        <taxon>Pseudonocardiales</taxon>
        <taxon>Pseudonocardiaceae</taxon>
        <taxon>Amycolatopsis</taxon>
    </lineage>
</organism>
<accession>A0A8H9IPZ3</accession>
<dbReference type="Proteomes" id="UP000658656">
    <property type="component" value="Unassembled WGS sequence"/>
</dbReference>
<dbReference type="Pfam" id="PF14011">
    <property type="entry name" value="ESX-1_EspG"/>
    <property type="match status" value="2"/>
</dbReference>
<evidence type="ECO:0000256" key="3">
    <source>
        <dbReference type="ARBA" id="ARBA00022490"/>
    </source>
</evidence>
<keyword evidence="3" id="KW-0963">Cytoplasm</keyword>
<evidence type="ECO:0000313" key="6">
    <source>
        <dbReference type="Proteomes" id="UP000658656"/>
    </source>
</evidence>
<evidence type="ECO:0000256" key="2">
    <source>
        <dbReference type="ARBA" id="ARBA00006411"/>
    </source>
</evidence>
<reference evidence="5" key="2">
    <citation type="submission" date="2020-09" db="EMBL/GenBank/DDBJ databases">
        <authorList>
            <person name="Sun Q."/>
            <person name="Zhou Y."/>
        </authorList>
    </citation>
    <scope>NUCLEOTIDE SEQUENCE</scope>
    <source>
        <strain evidence="5">CGMCC 4.7679</strain>
    </source>
</reference>
<proteinExistence type="inferred from homology"/>
<keyword evidence="4" id="KW-0143">Chaperone</keyword>
<evidence type="ECO:0000256" key="1">
    <source>
        <dbReference type="ARBA" id="ARBA00004496"/>
    </source>
</evidence>
<dbReference type="InterPro" id="IPR025734">
    <property type="entry name" value="EspG"/>
</dbReference>
<sequence length="208" mass="21950">MGSSDAKPAAPDFVLSCDEFDVLWRALDLGSMPYPLEVPPTPGQREWFTEEVYRGLAERGLVRGKVVDARLADLLGLLAEHHTAVDVVGDIGYPVRALAAAGRGTGVLAVLAGGELWLTAIPPADLAVAVAGVLPLECPGTPGENPRIGGRFGVSAPDRRLDSPVCWLDTDEGRYLLSRNGSTLDVEPADPTSIERCLAAVLTQADLV</sequence>
<comment type="caution">
    <text evidence="5">The sequence shown here is derived from an EMBL/GenBank/DDBJ whole genome shotgun (WGS) entry which is preliminary data.</text>
</comment>
<dbReference type="AlphaFoldDB" id="A0A8H9IPZ3"/>
<protein>
    <submittedName>
        <fullName evidence="5">ESX secretion-associated protein EspG</fullName>
    </submittedName>
</protein>
<keyword evidence="6" id="KW-1185">Reference proteome</keyword>
<comment type="similarity">
    <text evidence="2">Belongs to the EspG family.</text>
</comment>
<name>A0A8H9IPZ3_9PSEU</name>